<name>A0A8S5MNJ2_9CAUD</name>
<evidence type="ECO:0000259" key="1">
    <source>
        <dbReference type="Pfam" id="PF03354"/>
    </source>
</evidence>
<dbReference type="PANTHER" id="PTHR41287">
    <property type="match status" value="1"/>
</dbReference>
<organism evidence="3">
    <name type="scientific">Myoviridae sp. ctJfU3</name>
    <dbReference type="NCBI Taxonomy" id="2826638"/>
    <lineage>
        <taxon>Viruses</taxon>
        <taxon>Duplodnaviria</taxon>
        <taxon>Heunggongvirae</taxon>
        <taxon>Uroviricota</taxon>
        <taxon>Caudoviricetes</taxon>
    </lineage>
</organism>
<evidence type="ECO:0000259" key="2">
    <source>
        <dbReference type="Pfam" id="PF20441"/>
    </source>
</evidence>
<sequence length="560" mass="64482">MDRQEKKQKNYIFEYHDAIASGRIQAGKWIKKIYRILVEGIKNREWVFDQKKANKAIKFIENYCHHSEGRNDLLKLELWQKAIVSAIFGILDKNTGYRQFREVFLVVARKNGKTLFAAAIMAYMAYVDGEYGAKLYCLAPKLEQADLAYDAFYQIVQQDEELSEISKKRRSDIYVWEFNTTIKKIAFNSKKSDGFNPHFVLNDEMEAWPGDQGLKQYDVMASALGARKQPLILSTSTAGYENDGIYDELMKRSTAFLKSRGKEDVEKRLLPFLFIIDDVEKWDSREELEKSNPNLGVSVSWEYYKDKIAVAKKSLAAKAEFLTKFCNIKQNSSIAWLDYVDVEKAAGQHFTLEDFRGCYCVAGIDLSRTTDLTAASLIIEKDGKNFVITKFFMPQERFKVAINEENVPYNIFEQQGFLKISGEHQVDYKDVFNWFMELVKVYKIKPLKVGYDRYCAGYLVQEMKEAGFHMDDVYQGTNLTPVLHTFEGDLKDGAYCLGENNLLKAHLLNVAVDININDSRMKPVKLEKRAHIDGAVSIFDALAVKMKFHKEVGRQLANMT</sequence>
<dbReference type="InterPro" id="IPR027417">
    <property type="entry name" value="P-loop_NTPase"/>
</dbReference>
<accession>A0A8S5MNJ2</accession>
<dbReference type="InterPro" id="IPR046461">
    <property type="entry name" value="TerL_ATPase"/>
</dbReference>
<dbReference type="Pfam" id="PF20441">
    <property type="entry name" value="TerL_nuclease"/>
    <property type="match status" value="1"/>
</dbReference>
<dbReference type="InterPro" id="IPR005021">
    <property type="entry name" value="Terminase_largesu-like"/>
</dbReference>
<feature type="domain" description="Terminase large subunit-like ATPase" evidence="1">
    <location>
        <begin position="79"/>
        <end position="251"/>
    </location>
</feature>
<dbReference type="GO" id="GO:0004519">
    <property type="term" value="F:endonuclease activity"/>
    <property type="evidence" value="ECO:0007669"/>
    <property type="project" value="InterPro"/>
</dbReference>
<reference evidence="3" key="1">
    <citation type="journal article" date="2021" name="Proc. Natl. Acad. Sci. U.S.A.">
        <title>A Catalog of Tens of Thousands of Viruses from Human Metagenomes Reveals Hidden Associations with Chronic Diseases.</title>
        <authorList>
            <person name="Tisza M.J."/>
            <person name="Buck C.B."/>
        </authorList>
    </citation>
    <scope>NUCLEOTIDE SEQUENCE</scope>
    <source>
        <strain evidence="3">CtJfU3</strain>
    </source>
</reference>
<dbReference type="EMBL" id="BK014944">
    <property type="protein sequence ID" value="DAD83816.1"/>
    <property type="molecule type" value="Genomic_DNA"/>
</dbReference>
<dbReference type="PANTHER" id="PTHR41287:SF1">
    <property type="entry name" value="PROTEIN YMFN"/>
    <property type="match status" value="1"/>
</dbReference>
<dbReference type="Gene3D" id="3.40.50.300">
    <property type="entry name" value="P-loop containing nucleotide triphosphate hydrolases"/>
    <property type="match status" value="1"/>
</dbReference>
<protein>
    <submittedName>
        <fullName evidence="3">Large Terminase</fullName>
    </submittedName>
</protein>
<dbReference type="InterPro" id="IPR046462">
    <property type="entry name" value="TerL_nuclease"/>
</dbReference>
<dbReference type="Pfam" id="PF03354">
    <property type="entry name" value="TerL_ATPase"/>
    <property type="match status" value="1"/>
</dbReference>
<feature type="domain" description="Terminase large subunit-like endonuclease" evidence="2">
    <location>
        <begin position="285"/>
        <end position="543"/>
    </location>
</feature>
<evidence type="ECO:0000313" key="3">
    <source>
        <dbReference type="EMBL" id="DAD83816.1"/>
    </source>
</evidence>
<proteinExistence type="predicted"/>